<feature type="domain" description="ABC transporter" evidence="4">
    <location>
        <begin position="1"/>
        <end position="235"/>
    </location>
</feature>
<keyword evidence="3 5" id="KW-0067">ATP-binding</keyword>
<evidence type="ECO:0000313" key="6">
    <source>
        <dbReference type="Proteomes" id="UP000431092"/>
    </source>
</evidence>
<dbReference type="Gene3D" id="2.40.50.100">
    <property type="match status" value="1"/>
</dbReference>
<keyword evidence="2" id="KW-0547">Nucleotide-binding</keyword>
<comment type="caution">
    <text evidence="5">The sequence shown here is derived from an EMBL/GenBank/DDBJ whole genome shotgun (WGS) entry which is preliminary data.</text>
</comment>
<evidence type="ECO:0000313" key="5">
    <source>
        <dbReference type="EMBL" id="MTB70664.1"/>
    </source>
</evidence>
<dbReference type="GO" id="GO:0005524">
    <property type="term" value="F:ATP binding"/>
    <property type="evidence" value="ECO:0007669"/>
    <property type="project" value="UniProtKB-KW"/>
</dbReference>
<evidence type="ECO:0000256" key="3">
    <source>
        <dbReference type="ARBA" id="ARBA00022840"/>
    </source>
</evidence>
<dbReference type="PROSITE" id="PS00211">
    <property type="entry name" value="ABC_TRANSPORTER_1"/>
    <property type="match status" value="1"/>
</dbReference>
<dbReference type="SUPFAM" id="SSF52540">
    <property type="entry name" value="P-loop containing nucleoside triphosphate hydrolases"/>
    <property type="match status" value="1"/>
</dbReference>
<dbReference type="EMBL" id="WLVL01000004">
    <property type="protein sequence ID" value="MTB70664.1"/>
    <property type="molecule type" value="Genomic_DNA"/>
</dbReference>
<evidence type="ECO:0000259" key="4">
    <source>
        <dbReference type="PROSITE" id="PS50893"/>
    </source>
</evidence>
<reference evidence="5 6" key="1">
    <citation type="submission" date="2019-11" db="EMBL/GenBank/DDBJ databases">
        <title>Whole genome sequencing identifies a novel species of the genus Arsenicicoccus isolated from human blood.</title>
        <authorList>
            <person name="Jeong J.H."/>
            <person name="Kweon O.J."/>
            <person name="Kim H.R."/>
            <person name="Kim T.-H."/>
            <person name="Ha S.-M."/>
            <person name="Lee M.-K."/>
        </authorList>
    </citation>
    <scope>NUCLEOTIDE SEQUENCE [LARGE SCALE GENOMIC DNA]</scope>
    <source>
        <strain evidence="5 6">MKL-02</strain>
    </source>
</reference>
<accession>A0A6I3I3C1</accession>
<dbReference type="InterPro" id="IPR008995">
    <property type="entry name" value="Mo/tungstate-bd_C_term_dom"/>
</dbReference>
<dbReference type="PROSITE" id="PS50893">
    <property type="entry name" value="ABC_TRANSPORTER_2"/>
    <property type="match status" value="1"/>
</dbReference>
<dbReference type="Pfam" id="PF00005">
    <property type="entry name" value="ABC_tran"/>
    <property type="match status" value="1"/>
</dbReference>
<dbReference type="InterPro" id="IPR003593">
    <property type="entry name" value="AAA+_ATPase"/>
</dbReference>
<evidence type="ECO:0000256" key="2">
    <source>
        <dbReference type="ARBA" id="ARBA00022741"/>
    </source>
</evidence>
<dbReference type="SUPFAM" id="SSF50331">
    <property type="entry name" value="MOP-like"/>
    <property type="match status" value="1"/>
</dbReference>
<evidence type="ECO:0000256" key="1">
    <source>
        <dbReference type="ARBA" id="ARBA00022448"/>
    </source>
</evidence>
<dbReference type="Proteomes" id="UP000431092">
    <property type="component" value="Unassembled WGS sequence"/>
</dbReference>
<dbReference type="RefSeq" id="WP_311966340.1">
    <property type="nucleotide sequence ID" value="NZ_CP171001.1"/>
</dbReference>
<dbReference type="InterPro" id="IPR017871">
    <property type="entry name" value="ABC_transporter-like_CS"/>
</dbReference>
<sequence>MTALQVRVEIPERGVAVDETFDGAGVSALVGPNGAGKSTVLAAVAGLLRPRRCRVVLGDRVLVDTDAGTWLPPHRRRVALLGQDPLAFPHLDVRGNVAFGPRAQGVPRREAGSRADAWLERLDIAHLAGRRGSELSGGQAQRVALARALACRPDLLLLDEPLSALDVEVAADVRHVLRDLLHGSDTRVLLVTHDLLDVVSLAHDVAVVEGGRVTERGPAVTLLDAPRSAFAARFVGRNLLRGTVIAPGQVRLPDGLVVHGRGDLPVGGEAVALCDPADVAVHVGPVTGSPRTVIPAVVTDLATHAGAVRLWACTPSGVRVGADVTPLACAELGLRAGTAVTLAVKAQGVRILPAP</sequence>
<keyword evidence="1" id="KW-0813">Transport</keyword>
<dbReference type="InterPro" id="IPR027417">
    <property type="entry name" value="P-loop_NTPase"/>
</dbReference>
<dbReference type="AlphaFoldDB" id="A0A6I3I3C1"/>
<dbReference type="InterPro" id="IPR050093">
    <property type="entry name" value="ABC_SmlMolc_Importer"/>
</dbReference>
<dbReference type="PANTHER" id="PTHR42781">
    <property type="entry name" value="SPERMIDINE/PUTRESCINE IMPORT ATP-BINDING PROTEIN POTA"/>
    <property type="match status" value="1"/>
</dbReference>
<gene>
    <name evidence="5" type="ORF">GGG17_01460</name>
</gene>
<proteinExistence type="predicted"/>
<dbReference type="Gene3D" id="3.40.50.300">
    <property type="entry name" value="P-loop containing nucleotide triphosphate hydrolases"/>
    <property type="match status" value="1"/>
</dbReference>
<dbReference type="SMART" id="SM00382">
    <property type="entry name" value="AAA"/>
    <property type="match status" value="1"/>
</dbReference>
<protein>
    <submittedName>
        <fullName evidence="5">ATP-binding cassette domain-containing protein</fullName>
    </submittedName>
</protein>
<organism evidence="5 6">
    <name type="scientific">Arsenicicoccus cauae</name>
    <dbReference type="NCBI Taxonomy" id="2663847"/>
    <lineage>
        <taxon>Bacteria</taxon>
        <taxon>Bacillati</taxon>
        <taxon>Actinomycetota</taxon>
        <taxon>Actinomycetes</taxon>
        <taxon>Micrococcales</taxon>
        <taxon>Intrasporangiaceae</taxon>
        <taxon>Arsenicicoccus</taxon>
    </lineage>
</organism>
<dbReference type="PANTHER" id="PTHR42781:SF4">
    <property type="entry name" value="SPERMIDINE_PUTRESCINE IMPORT ATP-BINDING PROTEIN POTA"/>
    <property type="match status" value="1"/>
</dbReference>
<keyword evidence="6" id="KW-1185">Reference proteome</keyword>
<name>A0A6I3I3C1_9MICO</name>
<dbReference type="InterPro" id="IPR003439">
    <property type="entry name" value="ABC_transporter-like_ATP-bd"/>
</dbReference>
<dbReference type="GO" id="GO:0016887">
    <property type="term" value="F:ATP hydrolysis activity"/>
    <property type="evidence" value="ECO:0007669"/>
    <property type="project" value="InterPro"/>
</dbReference>